<dbReference type="EMBL" id="JAVHJS010000006">
    <property type="protein sequence ID" value="KAK2855184.1"/>
    <property type="molecule type" value="Genomic_DNA"/>
</dbReference>
<keyword evidence="2" id="KW-1185">Reference proteome</keyword>
<dbReference type="AlphaFoldDB" id="A0AA88T036"/>
<sequence>MAYKSGEKQSYKLDDTLSETVNVARARPHPARVESAYKIPSARNVQVFPASTDKSLCFKFPLLNHKKVSYHAV</sequence>
<dbReference type="Proteomes" id="UP001187315">
    <property type="component" value="Unassembled WGS sequence"/>
</dbReference>
<reference evidence="1" key="1">
    <citation type="submission" date="2023-08" db="EMBL/GenBank/DDBJ databases">
        <title>Pelteobagrus vachellii genome.</title>
        <authorList>
            <person name="Liu H."/>
        </authorList>
    </citation>
    <scope>NUCLEOTIDE SEQUENCE</scope>
    <source>
        <strain evidence="1">PRFRI_2022a</strain>
        <tissue evidence="1">Muscle</tissue>
    </source>
</reference>
<evidence type="ECO:0000313" key="1">
    <source>
        <dbReference type="EMBL" id="KAK2855184.1"/>
    </source>
</evidence>
<organism evidence="1 2">
    <name type="scientific">Tachysurus vachellii</name>
    <name type="common">Darkbarbel catfish</name>
    <name type="synonym">Pelteobagrus vachellii</name>
    <dbReference type="NCBI Taxonomy" id="175792"/>
    <lineage>
        <taxon>Eukaryota</taxon>
        <taxon>Metazoa</taxon>
        <taxon>Chordata</taxon>
        <taxon>Craniata</taxon>
        <taxon>Vertebrata</taxon>
        <taxon>Euteleostomi</taxon>
        <taxon>Actinopterygii</taxon>
        <taxon>Neopterygii</taxon>
        <taxon>Teleostei</taxon>
        <taxon>Ostariophysi</taxon>
        <taxon>Siluriformes</taxon>
        <taxon>Bagridae</taxon>
        <taxon>Tachysurus</taxon>
    </lineage>
</organism>
<proteinExistence type="predicted"/>
<accession>A0AA88T036</accession>
<protein>
    <submittedName>
        <fullName evidence="1">Uncharacterized protein</fullName>
    </submittedName>
</protein>
<gene>
    <name evidence="1" type="ORF">Q7C36_007053</name>
</gene>
<name>A0AA88T036_TACVA</name>
<evidence type="ECO:0000313" key="2">
    <source>
        <dbReference type="Proteomes" id="UP001187315"/>
    </source>
</evidence>
<comment type="caution">
    <text evidence="1">The sequence shown here is derived from an EMBL/GenBank/DDBJ whole genome shotgun (WGS) entry which is preliminary data.</text>
</comment>